<accession>A0A0K2B237</accession>
<evidence type="ECO:0000259" key="1">
    <source>
        <dbReference type="Pfam" id="PF04542"/>
    </source>
</evidence>
<dbReference type="AlphaFoldDB" id="A0A0K2B237"/>
<proteinExistence type="predicted"/>
<sequence length="256" mass="27826">MSRDQINADQIRAAQGGNSDAMWQIVMGLDATLRGIVRSVAPTANEKDAEDYLQEARVVLIQRIKDFDSDASSASLMTYVYQAARRAVTEAHISNSCPVSVPASAAIVVRHLLWRHGGDAEKVWAELEEQRSATHKISREMFVSVIEALAEVTSLDAPTGGEDGDGSGLTLSDVLPDPLSEATDSIERRDLARWLMTQIPQRQAYALRAFYGVGMTKQEDAETCDDLTVKPAALRKLRSRGLCSALAVADAHDVTA</sequence>
<dbReference type="RefSeq" id="WP_053139506.1">
    <property type="nucleotide sequence ID" value="NZ_CP012382.1"/>
</dbReference>
<evidence type="ECO:0000313" key="3">
    <source>
        <dbReference type="Proteomes" id="UP000061018"/>
    </source>
</evidence>
<protein>
    <submittedName>
        <fullName evidence="2">RNA polymerase sigma factor, sigma-70 family</fullName>
    </submittedName>
</protein>
<organism evidence="2 3">
    <name type="scientific">Streptomyces ambofaciens (strain ATCC 23877 / 3486 / DSM 40053 / JCM 4204 / NBRC 12836 / NRRL B-2516)</name>
    <dbReference type="NCBI Taxonomy" id="278992"/>
    <lineage>
        <taxon>Bacteria</taxon>
        <taxon>Bacillati</taxon>
        <taxon>Actinomycetota</taxon>
        <taxon>Actinomycetes</taxon>
        <taxon>Kitasatosporales</taxon>
        <taxon>Streptomycetaceae</taxon>
        <taxon>Streptomyces</taxon>
    </lineage>
</organism>
<name>A0A0K2B237_STRA7</name>
<dbReference type="GO" id="GO:0006352">
    <property type="term" value="P:DNA-templated transcription initiation"/>
    <property type="evidence" value="ECO:0007669"/>
    <property type="project" value="InterPro"/>
</dbReference>
<evidence type="ECO:0000313" key="2">
    <source>
        <dbReference type="EMBL" id="AKZ59206.1"/>
    </source>
</evidence>
<dbReference type="GO" id="GO:0003700">
    <property type="term" value="F:DNA-binding transcription factor activity"/>
    <property type="evidence" value="ECO:0007669"/>
    <property type="project" value="InterPro"/>
</dbReference>
<dbReference type="EMBL" id="CP012382">
    <property type="protein sequence ID" value="AKZ59206.1"/>
    <property type="molecule type" value="Genomic_DNA"/>
</dbReference>
<feature type="domain" description="RNA polymerase sigma-70 region 2" evidence="1">
    <location>
        <begin position="33"/>
        <end position="90"/>
    </location>
</feature>
<dbReference type="Pfam" id="PF04542">
    <property type="entry name" value="Sigma70_r2"/>
    <property type="match status" value="1"/>
</dbReference>
<dbReference type="SUPFAM" id="SSF88946">
    <property type="entry name" value="Sigma2 domain of RNA polymerase sigma factors"/>
    <property type="match status" value="1"/>
</dbReference>
<dbReference type="Gene3D" id="1.10.1740.10">
    <property type="match status" value="1"/>
</dbReference>
<dbReference type="Proteomes" id="UP000061018">
    <property type="component" value="Chromosome"/>
</dbReference>
<dbReference type="KEGG" id="samb:SAM23877_6161"/>
<gene>
    <name evidence="2" type="ORF">SAM23877_6161</name>
</gene>
<dbReference type="InterPro" id="IPR013325">
    <property type="entry name" value="RNA_pol_sigma_r2"/>
</dbReference>
<dbReference type="InterPro" id="IPR007627">
    <property type="entry name" value="RNA_pol_sigma70_r2"/>
</dbReference>
<reference evidence="3" key="1">
    <citation type="journal article" date="2015" name="J. Biotechnol.">
        <title>Complete genome sequence of Streptomyces ambofaciens ATCC 23877, the spiramycin producer.</title>
        <authorList>
            <person name="Thibessard A."/>
            <person name="Haas D."/>
            <person name="Gerbaud C."/>
            <person name="Aigle B."/>
            <person name="Lautru S."/>
            <person name="Pernodet J.L."/>
            <person name="Leblond P."/>
        </authorList>
    </citation>
    <scope>NUCLEOTIDE SEQUENCE [LARGE SCALE GENOMIC DNA]</scope>
    <source>
        <strain evidence="3">ATCC 23877 / 3486 / DSM 40053 / JCM 4204 / NBRC 12836 / NRRL B-2516</strain>
    </source>
</reference>